<dbReference type="EMBL" id="JAFHKK010000002">
    <property type="protein sequence ID" value="MBN2963452.1"/>
    <property type="molecule type" value="Genomic_DNA"/>
</dbReference>
<accession>A0ABS2WPG1</accession>
<dbReference type="Proteomes" id="UP000703590">
    <property type="component" value="Unassembled WGS sequence"/>
</dbReference>
<dbReference type="InterPro" id="IPR035931">
    <property type="entry name" value="YlxR-like_sf"/>
</dbReference>
<sequence length="86" mass="9891">MSNKNNPVRMCIVCKARIPQSELLRLQVDQGILRAFTKVGRSFYVCDDCIDTNNKQLKKALLQKCKKLDQNILDYGKMLKEIETNG</sequence>
<evidence type="ECO:0000313" key="3">
    <source>
        <dbReference type="Proteomes" id="UP000703590"/>
    </source>
</evidence>
<dbReference type="SUPFAM" id="SSF64376">
    <property type="entry name" value="YlxR-like"/>
    <property type="match status" value="1"/>
</dbReference>
<feature type="domain" description="YlxR" evidence="1">
    <location>
        <begin position="9"/>
        <end position="67"/>
    </location>
</feature>
<gene>
    <name evidence="2" type="ORF">JWV37_01535</name>
</gene>
<reference evidence="2 3" key="1">
    <citation type="submission" date="2021-02" db="EMBL/GenBank/DDBJ databases">
        <title>Sulfurospirillum tamanensis sp. nov.</title>
        <authorList>
            <person name="Frolova A."/>
            <person name="Merkel A."/>
            <person name="Slobodkin A."/>
        </authorList>
    </citation>
    <scope>NUCLEOTIDE SEQUENCE [LARGE SCALE GENOMIC DNA]</scope>
    <source>
        <strain evidence="2 3">T05b</strain>
    </source>
</reference>
<evidence type="ECO:0000259" key="1">
    <source>
        <dbReference type="Pfam" id="PF04296"/>
    </source>
</evidence>
<keyword evidence="3" id="KW-1185">Reference proteome</keyword>
<reference evidence="2 3" key="3">
    <citation type="submission" date="2021-02" db="EMBL/GenBank/DDBJ databases">
        <authorList>
            <person name="Merkel A.Y."/>
        </authorList>
    </citation>
    <scope>NUCLEOTIDE SEQUENCE [LARGE SCALE GENOMIC DNA]</scope>
    <source>
        <strain evidence="2 3">T05b</strain>
    </source>
</reference>
<dbReference type="Gene3D" id="3.30.1230.10">
    <property type="entry name" value="YlxR-like"/>
    <property type="match status" value="1"/>
</dbReference>
<proteinExistence type="predicted"/>
<dbReference type="InterPro" id="IPR007393">
    <property type="entry name" value="YlxR_dom"/>
</dbReference>
<evidence type="ECO:0000313" key="2">
    <source>
        <dbReference type="EMBL" id="MBN2963452.1"/>
    </source>
</evidence>
<comment type="caution">
    <text evidence="2">The sequence shown here is derived from an EMBL/GenBank/DDBJ whole genome shotgun (WGS) entry which is preliminary data.</text>
</comment>
<reference evidence="3" key="2">
    <citation type="submission" date="2021-02" db="EMBL/GenBank/DDBJ databases">
        <title>Sulfurospirillum tamanensis sp. nov.</title>
        <authorList>
            <person name="Merkel A.Y."/>
        </authorList>
    </citation>
    <scope>NUCLEOTIDE SEQUENCE [LARGE SCALE GENOMIC DNA]</scope>
    <source>
        <strain evidence="3">T05b</strain>
    </source>
</reference>
<name>A0ABS2WPG1_9BACT</name>
<organism evidence="2 3">
    <name type="scientific">Sulfurospirillum tamanense</name>
    <dbReference type="NCBI Taxonomy" id="2813362"/>
    <lineage>
        <taxon>Bacteria</taxon>
        <taxon>Pseudomonadati</taxon>
        <taxon>Campylobacterota</taxon>
        <taxon>Epsilonproteobacteria</taxon>
        <taxon>Campylobacterales</taxon>
        <taxon>Sulfurospirillaceae</taxon>
        <taxon>Sulfurospirillum</taxon>
    </lineage>
</organism>
<dbReference type="Pfam" id="PF04296">
    <property type="entry name" value="YlxR"/>
    <property type="match status" value="1"/>
</dbReference>
<protein>
    <submittedName>
        <fullName evidence="2">DUF448 domain-containing protein</fullName>
    </submittedName>
</protein>